<proteinExistence type="predicted"/>
<dbReference type="SUPFAM" id="SSF56784">
    <property type="entry name" value="HAD-like"/>
    <property type="match status" value="1"/>
</dbReference>
<name>A0A941CQ05_9CLOT</name>
<dbReference type="InterPro" id="IPR051540">
    <property type="entry name" value="S-2-haloacid_dehalogenase"/>
</dbReference>
<keyword evidence="1 2" id="KW-0378">Hydrolase</keyword>
<dbReference type="Proteomes" id="UP000675379">
    <property type="component" value="Unassembled WGS sequence"/>
</dbReference>
<dbReference type="InterPro" id="IPR023214">
    <property type="entry name" value="HAD_sf"/>
</dbReference>
<evidence type="ECO:0000313" key="2">
    <source>
        <dbReference type="EMBL" id="MBR0575509.1"/>
    </source>
</evidence>
<reference evidence="2" key="1">
    <citation type="submission" date="2021-04" db="EMBL/GenBank/DDBJ databases">
        <title>Proteiniclasticum sedimins sp. nov., an obligate anaerobic bacterium isolated from anaerobic sludge.</title>
        <authorList>
            <person name="Liu J."/>
        </authorList>
    </citation>
    <scope>NUCLEOTIDE SEQUENCE</scope>
    <source>
        <strain evidence="2">BAD-10</strain>
    </source>
</reference>
<accession>A0A941CQ05</accession>
<dbReference type="PRINTS" id="PR00413">
    <property type="entry name" value="HADHALOGNASE"/>
</dbReference>
<evidence type="ECO:0000313" key="3">
    <source>
        <dbReference type="Proteomes" id="UP000675379"/>
    </source>
</evidence>
<sequence length="239" mass="27318">MKNLTTVLFDLDGTLLPINMQDFERVYFSLLTEAFKDIASPKEFMTQIGGAITTMVKNTEPRTNEEVFMTTLKNTVQDKFPLYEETFAHFYNHGFDGLRRAVQDTPAMRKATEILKTKGYDLVIATNPLFPRLAIEKRITWAGVKRSHFSYVTSFEENHYCKPNLEYYSEILETLGKSPEECLMVGNDALEDLAAGKLGLKTYLITDHLLNRHQVPIEADHVGSYDDFLQFAQTLPSLN</sequence>
<dbReference type="NCBIfam" id="TIGR01549">
    <property type="entry name" value="HAD-SF-IA-v1"/>
    <property type="match status" value="1"/>
</dbReference>
<evidence type="ECO:0000256" key="1">
    <source>
        <dbReference type="ARBA" id="ARBA00022801"/>
    </source>
</evidence>
<organism evidence="2 3">
    <name type="scientific">Proteiniclasticum sediminis</name>
    <dbReference type="NCBI Taxonomy" id="2804028"/>
    <lineage>
        <taxon>Bacteria</taxon>
        <taxon>Bacillati</taxon>
        <taxon>Bacillota</taxon>
        <taxon>Clostridia</taxon>
        <taxon>Eubacteriales</taxon>
        <taxon>Clostridiaceae</taxon>
        <taxon>Proteiniclasticum</taxon>
    </lineage>
</organism>
<dbReference type="PANTHER" id="PTHR43316:SF3">
    <property type="entry name" value="HALOACID DEHALOGENASE, TYPE II (AFU_ORTHOLOGUE AFUA_2G07750)-RELATED"/>
    <property type="match status" value="1"/>
</dbReference>
<dbReference type="SFLD" id="SFLDG01129">
    <property type="entry name" value="C1.5:_HAD__Beta-PGM__Phosphata"/>
    <property type="match status" value="1"/>
</dbReference>
<keyword evidence="3" id="KW-1185">Reference proteome</keyword>
<dbReference type="Pfam" id="PF00702">
    <property type="entry name" value="Hydrolase"/>
    <property type="match status" value="1"/>
</dbReference>
<dbReference type="SFLD" id="SFLDS00003">
    <property type="entry name" value="Haloacid_Dehalogenase"/>
    <property type="match status" value="1"/>
</dbReference>
<dbReference type="PANTHER" id="PTHR43316">
    <property type="entry name" value="HYDROLASE, HALOACID DELAHOGENASE-RELATED"/>
    <property type="match status" value="1"/>
</dbReference>
<dbReference type="EMBL" id="JAGSCS010000003">
    <property type="protein sequence ID" value="MBR0575509.1"/>
    <property type="molecule type" value="Genomic_DNA"/>
</dbReference>
<comment type="caution">
    <text evidence="2">The sequence shown here is derived from an EMBL/GenBank/DDBJ whole genome shotgun (WGS) entry which is preliminary data.</text>
</comment>
<dbReference type="Gene3D" id="3.40.50.1000">
    <property type="entry name" value="HAD superfamily/HAD-like"/>
    <property type="match status" value="1"/>
</dbReference>
<dbReference type="RefSeq" id="WP_211800028.1">
    <property type="nucleotide sequence ID" value="NZ_JAGSCS010000003.1"/>
</dbReference>
<gene>
    <name evidence="2" type="ORF">KCG48_04050</name>
</gene>
<dbReference type="InterPro" id="IPR036412">
    <property type="entry name" value="HAD-like_sf"/>
</dbReference>
<protein>
    <submittedName>
        <fullName evidence="2">HAD family hydrolase</fullName>
    </submittedName>
</protein>
<dbReference type="GO" id="GO:0016787">
    <property type="term" value="F:hydrolase activity"/>
    <property type="evidence" value="ECO:0007669"/>
    <property type="project" value="UniProtKB-KW"/>
</dbReference>
<dbReference type="InterPro" id="IPR006439">
    <property type="entry name" value="HAD-SF_hydro_IA"/>
</dbReference>
<dbReference type="AlphaFoldDB" id="A0A941CQ05"/>